<dbReference type="Pfam" id="PF06580">
    <property type="entry name" value="His_kinase"/>
    <property type="match status" value="1"/>
</dbReference>
<sequence length="291" mass="34028">MGQAFKHILFWLLFLLLWNVHDLNYNLSFLENLRTNAIPFLLYAILVYANLYFLIPRFLLKRRLAAYMLFLGCSIILVTLASSQYLSFHFRDIHLSTSEFFLSLKGRIAVITEVIITLCLSMTLFLVDEWFKKERLIAEIRQEHSDLALGLLGNNQINPHLLFNSLNSIYTVMDKKITTEENSDHIFIKSDGMVIKVFVDDITHIETANDYVYINTTSRDRYLTLVSLSNMEAKLPEDKFIRVHRFYLVGVRHVKKIEGNLIHIGKTKIRISRALRKHVYESIIGDKLIER</sequence>
<feature type="transmembrane region" description="Helical" evidence="1">
    <location>
        <begin position="108"/>
        <end position="127"/>
    </location>
</feature>
<keyword evidence="4" id="KW-1185">Reference proteome</keyword>
<protein>
    <recommendedName>
        <fullName evidence="2">HTH LytTR-type domain-containing protein</fullName>
    </recommendedName>
</protein>
<dbReference type="Gene3D" id="2.40.50.1020">
    <property type="entry name" value="LytTr DNA-binding domain"/>
    <property type="match status" value="1"/>
</dbReference>
<dbReference type="InterPro" id="IPR010559">
    <property type="entry name" value="Sig_transdc_His_kin_internal"/>
</dbReference>
<feature type="transmembrane region" description="Helical" evidence="1">
    <location>
        <begin position="38"/>
        <end position="55"/>
    </location>
</feature>
<dbReference type="GO" id="GO:0003677">
    <property type="term" value="F:DNA binding"/>
    <property type="evidence" value="ECO:0007669"/>
    <property type="project" value="InterPro"/>
</dbReference>
<feature type="domain" description="HTH LytTR-type" evidence="2">
    <location>
        <begin position="186"/>
        <end position="258"/>
    </location>
</feature>
<keyword evidence="1" id="KW-1133">Transmembrane helix</keyword>
<name>A0A6L9EH63_9FLAO</name>
<accession>A0A6L9EH63</accession>
<keyword evidence="1" id="KW-0472">Membrane</keyword>
<evidence type="ECO:0000256" key="1">
    <source>
        <dbReference type="SAM" id="Phobius"/>
    </source>
</evidence>
<comment type="caution">
    <text evidence="3">The sequence shown here is derived from an EMBL/GenBank/DDBJ whole genome shotgun (WGS) entry which is preliminary data.</text>
</comment>
<keyword evidence="1" id="KW-0812">Transmembrane</keyword>
<dbReference type="RefSeq" id="WP_161436620.1">
    <property type="nucleotide sequence ID" value="NZ_WXYO01000007.1"/>
</dbReference>
<dbReference type="InterPro" id="IPR046947">
    <property type="entry name" value="LytR-like"/>
</dbReference>
<feature type="transmembrane region" description="Helical" evidence="1">
    <location>
        <begin position="67"/>
        <end position="88"/>
    </location>
</feature>
<dbReference type="PANTHER" id="PTHR37299:SF1">
    <property type="entry name" value="STAGE 0 SPORULATION PROTEIN A HOMOLOG"/>
    <property type="match status" value="1"/>
</dbReference>
<reference evidence="3 4" key="1">
    <citation type="submission" date="2020-01" db="EMBL/GenBank/DDBJ databases">
        <title>Bacteria diversity of Porities sp.</title>
        <authorList>
            <person name="Wang G."/>
        </authorList>
    </citation>
    <scope>NUCLEOTIDE SEQUENCE [LARGE SCALE GENOMIC DNA]</scope>
    <source>
        <strain evidence="3 4">R33</strain>
    </source>
</reference>
<evidence type="ECO:0000313" key="4">
    <source>
        <dbReference type="Proteomes" id="UP000475249"/>
    </source>
</evidence>
<dbReference type="GO" id="GO:0016020">
    <property type="term" value="C:membrane"/>
    <property type="evidence" value="ECO:0007669"/>
    <property type="project" value="InterPro"/>
</dbReference>
<dbReference type="PROSITE" id="PS50930">
    <property type="entry name" value="HTH_LYTTR"/>
    <property type="match status" value="1"/>
</dbReference>
<dbReference type="SMART" id="SM00850">
    <property type="entry name" value="LytTR"/>
    <property type="match status" value="1"/>
</dbReference>
<evidence type="ECO:0000259" key="2">
    <source>
        <dbReference type="PROSITE" id="PS50930"/>
    </source>
</evidence>
<dbReference type="Pfam" id="PF04397">
    <property type="entry name" value="LytTR"/>
    <property type="match status" value="1"/>
</dbReference>
<dbReference type="GO" id="GO:0000156">
    <property type="term" value="F:phosphorelay response regulator activity"/>
    <property type="evidence" value="ECO:0007669"/>
    <property type="project" value="InterPro"/>
</dbReference>
<dbReference type="InterPro" id="IPR007492">
    <property type="entry name" value="LytTR_DNA-bd_dom"/>
</dbReference>
<dbReference type="AlphaFoldDB" id="A0A6L9EH63"/>
<evidence type="ECO:0000313" key="3">
    <source>
        <dbReference type="EMBL" id="NAS13589.1"/>
    </source>
</evidence>
<dbReference type="PANTHER" id="PTHR37299">
    <property type="entry name" value="TRANSCRIPTIONAL REGULATOR-RELATED"/>
    <property type="match status" value="1"/>
</dbReference>
<dbReference type="Proteomes" id="UP000475249">
    <property type="component" value="Unassembled WGS sequence"/>
</dbReference>
<dbReference type="EMBL" id="WXYO01000007">
    <property type="protein sequence ID" value="NAS13589.1"/>
    <property type="molecule type" value="Genomic_DNA"/>
</dbReference>
<dbReference type="GO" id="GO:0000155">
    <property type="term" value="F:phosphorelay sensor kinase activity"/>
    <property type="evidence" value="ECO:0007669"/>
    <property type="project" value="InterPro"/>
</dbReference>
<organism evidence="3 4">
    <name type="scientific">Poritiphilus flavus</name>
    <dbReference type="NCBI Taxonomy" id="2697053"/>
    <lineage>
        <taxon>Bacteria</taxon>
        <taxon>Pseudomonadati</taxon>
        <taxon>Bacteroidota</taxon>
        <taxon>Flavobacteriia</taxon>
        <taxon>Flavobacteriales</taxon>
        <taxon>Flavobacteriaceae</taxon>
        <taxon>Poritiphilus</taxon>
    </lineage>
</organism>
<proteinExistence type="predicted"/>
<gene>
    <name evidence="3" type="ORF">GTQ38_16370</name>
</gene>